<dbReference type="InterPro" id="IPR001509">
    <property type="entry name" value="Epimerase_deHydtase"/>
</dbReference>
<evidence type="ECO:0000256" key="26">
    <source>
        <dbReference type="ARBA" id="ARBA00057122"/>
    </source>
</evidence>
<evidence type="ECO:0000256" key="6">
    <source>
        <dbReference type="ARBA" id="ARBA00013087"/>
    </source>
</evidence>
<evidence type="ECO:0000256" key="13">
    <source>
        <dbReference type="ARBA" id="ARBA00023128"/>
    </source>
</evidence>
<organism evidence="29 30">
    <name type="scientific">Myotis brandtii</name>
    <name type="common">Brandt's bat</name>
    <dbReference type="NCBI Taxonomy" id="109478"/>
    <lineage>
        <taxon>Eukaryota</taxon>
        <taxon>Metazoa</taxon>
        <taxon>Chordata</taxon>
        <taxon>Craniata</taxon>
        <taxon>Vertebrata</taxon>
        <taxon>Euteleostomi</taxon>
        <taxon>Mammalia</taxon>
        <taxon>Eutheria</taxon>
        <taxon>Laurasiatheria</taxon>
        <taxon>Chiroptera</taxon>
        <taxon>Yangochiroptera</taxon>
        <taxon>Vespertilionidae</taxon>
        <taxon>Myotis</taxon>
    </lineage>
</organism>
<sequence>MLPDSTKVGCQQSECATCGENCHVSDGAEMSVVCLTDFEAHARERLSKSTWDYIEGGAGEGFTRDDNIAAFKKIRLRPRYLRDVSQVDTRTTIQGEEISAPICIAPTGFHCLAWPDGETSTARAAQAAGICYITSTYASCTPEDIVAAAPRGFRWFQLYVQPDRQLNKQLVQRVESLGFRALVITVDVPKLGNRRHDIRNQLNLKTNLLLKDLRSPQERNSMPYLQMSPIDSSFCWEDLSWFRTITQLPIILKGILTKEDAELAVKHNVQGIIVSNHGGRQLDDVPASVDALPEVVAAVKGKLEVYLDGGVRTGNDVLKALALGAKCVFLGRPVLWGLACKRIIRLLVEEKELQEIRALDKVFRPELREEFSKLQSQSKLTLLEGDILDEQFMKRACQGISAVIHAASVIDVFNVIPRETIMNVNLKGTQILLEACAQASVPIFIYTSTIEVAGPNSYREVIQNASEDQPLETTWSAAYPYSKKLAEKAVLAANGWALKNGGTLYTCALRPMYIYGEGSPFLYGFIDHALKNNGILPHNSKFSIVNPVYVGNVAWAHILALRALRDPEKAANIQGQFYYIADDTPHQSYDHLNYTLSKEWGFCLDSRMSLPVLPKYWLGFLLEIVSFLLSPICRYQPPFNRHTVTLLNSVFTFSYKKAQQDLGYQPLFGWEKAKQKTMEWIGSLVERHKEAARTKTR</sequence>
<evidence type="ECO:0000313" key="29">
    <source>
        <dbReference type="EMBL" id="EPQ15683.1"/>
    </source>
</evidence>
<accession>S7PXH0</accession>
<evidence type="ECO:0000256" key="25">
    <source>
        <dbReference type="ARBA" id="ARBA00050090"/>
    </source>
</evidence>
<comment type="catalytic activity">
    <reaction evidence="19">
        <text>a (2S)-2-hydroxycarboxylate + O2 = a 2-oxocarboxylate + H2O2</text>
        <dbReference type="Rhea" id="RHEA:16789"/>
        <dbReference type="ChEBI" id="CHEBI:15379"/>
        <dbReference type="ChEBI" id="CHEBI:16240"/>
        <dbReference type="ChEBI" id="CHEBI:35179"/>
        <dbReference type="ChEBI" id="CHEBI:58123"/>
        <dbReference type="EC" id="1.1.3.15"/>
    </reaction>
    <physiologicalReaction direction="left-to-right" evidence="19">
        <dbReference type="Rhea" id="RHEA:16790"/>
    </physiologicalReaction>
</comment>
<evidence type="ECO:0000256" key="23">
    <source>
        <dbReference type="ARBA" id="ARBA00038967"/>
    </source>
</evidence>
<dbReference type="PANTHER" id="PTHR10578:SF149">
    <property type="entry name" value="2-HYDROXYACID OXIDASE 2"/>
    <property type="match status" value="1"/>
</dbReference>
<dbReference type="GO" id="GO:0031966">
    <property type="term" value="C:mitochondrial membrane"/>
    <property type="evidence" value="ECO:0007669"/>
    <property type="project" value="UniProtKB-SubCell"/>
</dbReference>
<keyword evidence="15 29" id="KW-0413">Isomerase</keyword>
<dbReference type="CDD" id="cd02809">
    <property type="entry name" value="alpha_hydroxyacid_oxid_FMN"/>
    <property type="match status" value="1"/>
</dbReference>
<evidence type="ECO:0000256" key="22">
    <source>
        <dbReference type="ARBA" id="ARBA00038856"/>
    </source>
</evidence>
<keyword evidence="17" id="KW-0511">Multifunctional enzyme</keyword>
<proteinExistence type="inferred from homology"/>
<dbReference type="InterPro" id="IPR012133">
    <property type="entry name" value="Alpha-hydoxy_acid_DH_FMN"/>
</dbReference>
<evidence type="ECO:0000256" key="21">
    <source>
        <dbReference type="ARBA" id="ARBA00036501"/>
    </source>
</evidence>
<evidence type="ECO:0000256" key="9">
    <source>
        <dbReference type="ARBA" id="ARBA00022824"/>
    </source>
</evidence>
<dbReference type="Pfam" id="PF01070">
    <property type="entry name" value="FMN_dh"/>
    <property type="match status" value="1"/>
</dbReference>
<evidence type="ECO:0000256" key="11">
    <source>
        <dbReference type="ARBA" id="ARBA00023002"/>
    </source>
</evidence>
<evidence type="ECO:0000256" key="17">
    <source>
        <dbReference type="ARBA" id="ARBA00023268"/>
    </source>
</evidence>
<dbReference type="InterPro" id="IPR036291">
    <property type="entry name" value="NAD(P)-bd_dom_sf"/>
</dbReference>
<comment type="subcellular location">
    <subcellularLocation>
        <location evidence="3">Endoplasmic reticulum membrane</location>
        <topology evidence="3">Single-pass membrane protein</topology>
    </subcellularLocation>
    <subcellularLocation>
        <location evidence="2">Mitochondrion membrane</location>
        <topology evidence="2">Single-pass membrane protein</topology>
    </subcellularLocation>
</comment>
<evidence type="ECO:0000256" key="5">
    <source>
        <dbReference type="ARBA" id="ARBA00009219"/>
    </source>
</evidence>
<dbReference type="PROSITE" id="PS51349">
    <property type="entry name" value="FMN_HYDROXY_ACID_DH_2"/>
    <property type="match status" value="1"/>
</dbReference>
<evidence type="ECO:0000256" key="4">
    <source>
        <dbReference type="ARBA" id="ARBA00005202"/>
    </source>
</evidence>
<evidence type="ECO:0000256" key="8">
    <source>
        <dbReference type="ARBA" id="ARBA00022692"/>
    </source>
</evidence>
<feature type="domain" description="FMN hydroxy acid dehydrogenase" evidence="28">
    <location>
        <begin position="27"/>
        <end position="340"/>
    </location>
</feature>
<dbReference type="PANTHER" id="PTHR10578">
    <property type="entry name" value="S -2-HYDROXY-ACID OXIDASE-RELATED"/>
    <property type="match status" value="1"/>
</dbReference>
<dbReference type="InterPro" id="IPR008259">
    <property type="entry name" value="FMN_hydac_DH_AS"/>
</dbReference>
<dbReference type="EC" id="1.1.3.15" evidence="6"/>
<protein>
    <recommendedName>
        <fullName evidence="24">3 beta-hydroxysteroid dehydrogenase/Delta 5--&gt;4-isomerase</fullName>
        <ecNumber evidence="23">1.1.1.145</ecNumber>
        <ecNumber evidence="6">1.1.3.15</ecNumber>
        <ecNumber evidence="22">5.3.3.1</ecNumber>
    </recommendedName>
</protein>
<evidence type="ECO:0000256" key="27">
    <source>
        <dbReference type="ARBA" id="ARBA00060577"/>
    </source>
</evidence>
<dbReference type="GO" id="GO:0003973">
    <property type="term" value="F:(S)-2-hydroxy-acid oxidase activity"/>
    <property type="evidence" value="ECO:0007669"/>
    <property type="project" value="UniProtKB-EC"/>
</dbReference>
<evidence type="ECO:0000256" key="15">
    <source>
        <dbReference type="ARBA" id="ARBA00023235"/>
    </source>
</evidence>
<comment type="function">
    <text evidence="26">3-beta-HSD is a bifunctional enzyme, that catalyzes the oxidative conversion of Delta(5)-ene-3-beta-hydroxy steroid, and the oxidative conversion of ketosteroids. The 3-beta-HSD enzymatic system plays a crucial role in the biosynthesis of all classes of hormonal steroids.</text>
</comment>
<comment type="cofactor">
    <cofactor evidence="1">
        <name>FMN</name>
        <dbReference type="ChEBI" id="CHEBI:58210"/>
    </cofactor>
</comment>
<dbReference type="PROSITE" id="PS00557">
    <property type="entry name" value="FMN_HYDROXY_ACID_DH_1"/>
    <property type="match status" value="1"/>
</dbReference>
<evidence type="ECO:0000313" key="30">
    <source>
        <dbReference type="Proteomes" id="UP000052978"/>
    </source>
</evidence>
<comment type="pathway">
    <text evidence="27">Steroid biosynthesis.</text>
</comment>
<keyword evidence="30" id="KW-1185">Reference proteome</keyword>
<dbReference type="InterPro" id="IPR013785">
    <property type="entry name" value="Aldolase_TIM"/>
</dbReference>
<dbReference type="GO" id="GO:0010181">
    <property type="term" value="F:FMN binding"/>
    <property type="evidence" value="ECO:0007669"/>
    <property type="project" value="InterPro"/>
</dbReference>
<evidence type="ECO:0000256" key="19">
    <source>
        <dbReference type="ARBA" id="ARBA00029325"/>
    </source>
</evidence>
<evidence type="ECO:0000256" key="7">
    <source>
        <dbReference type="ARBA" id="ARBA00022643"/>
    </source>
</evidence>
<comment type="pathway">
    <text evidence="4">Lipid metabolism; steroid biosynthesis.</text>
</comment>
<evidence type="ECO:0000256" key="14">
    <source>
        <dbReference type="ARBA" id="ARBA00023136"/>
    </source>
</evidence>
<keyword evidence="16" id="KW-0755">Steroidogenesis</keyword>
<dbReference type="Pfam" id="PF01370">
    <property type="entry name" value="Epimerase"/>
    <property type="match status" value="1"/>
</dbReference>
<evidence type="ECO:0000256" key="18">
    <source>
        <dbReference type="ARBA" id="ARBA00024042"/>
    </source>
</evidence>
<dbReference type="GO" id="GO:0006694">
    <property type="term" value="P:steroid biosynthetic process"/>
    <property type="evidence" value="ECO:0007669"/>
    <property type="project" value="UniProtKB-KW"/>
</dbReference>
<dbReference type="EMBL" id="KE164167">
    <property type="protein sequence ID" value="EPQ15683.1"/>
    <property type="molecule type" value="Genomic_DNA"/>
</dbReference>
<dbReference type="GO" id="GO:0004769">
    <property type="term" value="F:steroid Delta-isomerase activity"/>
    <property type="evidence" value="ECO:0007669"/>
    <property type="project" value="UniProtKB-EC"/>
</dbReference>
<evidence type="ECO:0000256" key="24">
    <source>
        <dbReference type="ARBA" id="ARBA00039803"/>
    </source>
</evidence>
<dbReference type="EC" id="1.1.1.145" evidence="23"/>
<reference evidence="29 30" key="1">
    <citation type="journal article" date="2013" name="Nat. Commun.">
        <title>Genome analysis reveals insights into physiology and longevity of the Brandt's bat Myotis brandtii.</title>
        <authorList>
            <person name="Seim I."/>
            <person name="Fang X."/>
            <person name="Xiong Z."/>
            <person name="Lobanov A.V."/>
            <person name="Huang Z."/>
            <person name="Ma S."/>
            <person name="Feng Y."/>
            <person name="Turanov A.A."/>
            <person name="Zhu Y."/>
            <person name="Lenz T.L."/>
            <person name="Gerashchenko M.V."/>
            <person name="Fan D."/>
            <person name="Hee Yim S."/>
            <person name="Yao X."/>
            <person name="Jordan D."/>
            <person name="Xiong Y."/>
            <person name="Ma Y."/>
            <person name="Lyapunov A.N."/>
            <person name="Chen G."/>
            <person name="Kulakova O.I."/>
            <person name="Sun Y."/>
            <person name="Lee S.G."/>
            <person name="Bronson R.T."/>
            <person name="Moskalev A.A."/>
            <person name="Sunyaev S.R."/>
            <person name="Zhang G."/>
            <person name="Krogh A."/>
            <person name="Wang J."/>
            <person name="Gladyshev V.N."/>
        </authorList>
    </citation>
    <scope>NUCLEOTIDE SEQUENCE [LARGE SCALE GENOMIC DNA]</scope>
</reference>
<keyword evidence="11" id="KW-0560">Oxidoreductase</keyword>
<comment type="similarity">
    <text evidence="5">Belongs to the 3-beta-HSD family.</text>
</comment>
<keyword evidence="7" id="KW-0285">Flavoprotein</keyword>
<dbReference type="Gene3D" id="3.40.50.720">
    <property type="entry name" value="NAD(P)-binding Rossmann-like Domain"/>
    <property type="match status" value="1"/>
</dbReference>
<keyword evidence="12" id="KW-0520">NAD</keyword>
<keyword evidence="14" id="KW-0472">Membrane</keyword>
<evidence type="ECO:0000256" key="16">
    <source>
        <dbReference type="ARBA" id="ARBA00023250"/>
    </source>
</evidence>
<dbReference type="GO" id="GO:0005789">
    <property type="term" value="C:endoplasmic reticulum membrane"/>
    <property type="evidence" value="ECO:0007669"/>
    <property type="project" value="UniProtKB-SubCell"/>
</dbReference>
<keyword evidence="10" id="KW-1133">Transmembrane helix</keyword>
<keyword evidence="9" id="KW-0256">Endoplasmic reticulum</keyword>
<dbReference type="Gene3D" id="3.20.20.70">
    <property type="entry name" value="Aldolase class I"/>
    <property type="match status" value="1"/>
</dbReference>
<name>S7PXH0_MYOBR</name>
<dbReference type="InterPro" id="IPR000262">
    <property type="entry name" value="FMN-dep_DH"/>
</dbReference>
<dbReference type="eggNOG" id="KOG1430">
    <property type="taxonomic scope" value="Eukaryota"/>
</dbReference>
<gene>
    <name evidence="29" type="ORF">D623_10011208</name>
</gene>
<dbReference type="GO" id="GO:0001561">
    <property type="term" value="P:fatty acid alpha-oxidation"/>
    <property type="evidence" value="ECO:0007669"/>
    <property type="project" value="TreeGrafter"/>
</dbReference>
<evidence type="ECO:0000256" key="20">
    <source>
        <dbReference type="ARBA" id="ARBA00029327"/>
    </source>
</evidence>
<evidence type="ECO:0000256" key="10">
    <source>
        <dbReference type="ARBA" id="ARBA00022989"/>
    </source>
</evidence>
<dbReference type="SUPFAM" id="SSF51395">
    <property type="entry name" value="FMN-linked oxidoreductases"/>
    <property type="match status" value="1"/>
</dbReference>
<comment type="similarity">
    <text evidence="18">Belongs to the FMN-dependent alpha-hydroxy acid dehydrogenase family.</text>
</comment>
<dbReference type="FunFam" id="3.40.50.720:FF:000220">
    <property type="entry name" value="3 beta-hydroxysteroid dehydrogenase/Delta 5--&gt;4-isomerase type 1"/>
    <property type="match status" value="1"/>
</dbReference>
<dbReference type="Proteomes" id="UP000052978">
    <property type="component" value="Unassembled WGS sequence"/>
</dbReference>
<keyword evidence="8" id="KW-0812">Transmembrane</keyword>
<comment type="catalytic activity">
    <reaction evidence="21">
        <text>a 3-oxo-Delta(5)-steroid = a 3-oxo-Delta(4)-steroid</text>
        <dbReference type="Rhea" id="RHEA:14709"/>
        <dbReference type="ChEBI" id="CHEBI:47907"/>
        <dbReference type="ChEBI" id="CHEBI:47909"/>
        <dbReference type="EC" id="5.3.3.1"/>
    </reaction>
</comment>
<dbReference type="SUPFAM" id="SSF51735">
    <property type="entry name" value="NAD(P)-binding Rossmann-fold domains"/>
    <property type="match status" value="1"/>
</dbReference>
<dbReference type="GO" id="GO:0003854">
    <property type="term" value="F:3-beta-hydroxy-Delta5-steroid dehydrogenase (NAD+) activity"/>
    <property type="evidence" value="ECO:0007669"/>
    <property type="project" value="UniProtKB-EC"/>
</dbReference>
<dbReference type="FunFam" id="3.20.20.70:FF:000056">
    <property type="entry name" value="hydroxyacid oxidase 2"/>
    <property type="match status" value="1"/>
</dbReference>
<dbReference type="InterPro" id="IPR037396">
    <property type="entry name" value="FMN_HAD"/>
</dbReference>
<evidence type="ECO:0000256" key="2">
    <source>
        <dbReference type="ARBA" id="ARBA00004304"/>
    </source>
</evidence>
<keyword evidence="7" id="KW-0288">FMN</keyword>
<comment type="catalytic activity">
    <reaction evidence="25">
        <text>a 3beta-hydroxy-Delta(5)-steroid + NAD(+) = a 3-oxo-Delta(5)-steroid + NADH + H(+)</text>
        <dbReference type="Rhea" id="RHEA:24076"/>
        <dbReference type="ChEBI" id="CHEBI:1722"/>
        <dbReference type="ChEBI" id="CHEBI:15378"/>
        <dbReference type="ChEBI" id="CHEBI:47907"/>
        <dbReference type="ChEBI" id="CHEBI:57540"/>
        <dbReference type="ChEBI" id="CHEBI:57945"/>
        <dbReference type="EC" id="1.1.1.145"/>
    </reaction>
</comment>
<dbReference type="GO" id="GO:0005782">
    <property type="term" value="C:peroxisomal matrix"/>
    <property type="evidence" value="ECO:0007669"/>
    <property type="project" value="TreeGrafter"/>
</dbReference>
<keyword evidence="13" id="KW-0496">Mitochondrion</keyword>
<evidence type="ECO:0000256" key="3">
    <source>
        <dbReference type="ARBA" id="ARBA00004389"/>
    </source>
</evidence>
<evidence type="ECO:0000256" key="12">
    <source>
        <dbReference type="ARBA" id="ARBA00023027"/>
    </source>
</evidence>
<dbReference type="EC" id="5.3.3.1" evidence="22"/>
<comment type="catalytic activity">
    <reaction evidence="20">
        <text>2-hydroxyoctanoate + O2 = 2-oxooctanoate + H2O2</text>
        <dbReference type="Rhea" id="RHEA:67940"/>
        <dbReference type="ChEBI" id="CHEBI:15379"/>
        <dbReference type="ChEBI" id="CHEBI:16240"/>
        <dbReference type="ChEBI" id="CHEBI:133514"/>
        <dbReference type="ChEBI" id="CHEBI:176689"/>
    </reaction>
    <physiologicalReaction direction="left-to-right" evidence="20">
        <dbReference type="Rhea" id="RHEA:67941"/>
    </physiologicalReaction>
</comment>
<dbReference type="AlphaFoldDB" id="S7PXH0"/>
<evidence type="ECO:0000259" key="28">
    <source>
        <dbReference type="PROSITE" id="PS51349"/>
    </source>
</evidence>
<evidence type="ECO:0000256" key="1">
    <source>
        <dbReference type="ARBA" id="ARBA00001917"/>
    </source>
</evidence>